<feature type="region of interest" description="Disordered" evidence="1">
    <location>
        <begin position="253"/>
        <end position="276"/>
    </location>
</feature>
<dbReference type="Proteomes" id="UP001166093">
    <property type="component" value="Unassembled WGS sequence"/>
</dbReference>
<comment type="caution">
    <text evidence="3">The sequence shown here is derived from an EMBL/GenBank/DDBJ whole genome shotgun (WGS) entry which is preliminary data.</text>
</comment>
<gene>
    <name evidence="3" type="primary">Znf407_0</name>
    <name evidence="3" type="ORF">GTO93_0010458</name>
</gene>
<sequence length="603" mass="66003">MCTYFNKYNALLLLPRSNCAENIRKHILHTGKHEGVKMYNCPRCDYGSNSPTDFRNHLKESHPDLENPDLAYLHAGIVSKSFECRLKGHGASFVETETPFTAAAEESSPVKENVLRISRKEAESQAESVQQVIIIQGFPEGYGGEFSIDASMEESAAATLQTLAMAGQVAEVVHITEDGQVISTSGCAARLSSMIPSQIQLPTGTTQVVVVETPVEGTTCGEMLAEQAVHTAGSSSALNALLCAVTELGQAKDSQEQQNTSEANHEESVPEGYESEVITTEVASETVTEEMQVFHEMQDDTEPMEGVTQVVQSSSVPTSQESVGATYKNMVQEVLQLAMCDIATGVTQVIVNDEGTVHMMSREGQQIIMQEAGGHGVPNHRMDLVSSNGKMIIVTEGIARAMVQNSGQNFSDGNTHYIVTELDDSTLQVEGTMYSQNNQEESSYQETVYQTEEENMTSEEMETSPAATTVVEEQLEGLVVYTDSTFQENVIEECSDSTQELEAEERQPAENTLVSKSCQIKLTIEPGYAPLRLRCRDSTSVSSGRLKSRPIRIYCGPGVQFEETDKQTKCEKESGSDERKREWARPRFGCQNGAEASRLAAKK</sequence>
<dbReference type="SMART" id="SM00355">
    <property type="entry name" value="ZnF_C2H2"/>
    <property type="match status" value="1"/>
</dbReference>
<name>A0ABS2Y1Y1_POLSP</name>
<protein>
    <submittedName>
        <fullName evidence="3">ZN407 protein</fullName>
    </submittedName>
</protein>
<keyword evidence="4" id="KW-1185">Reference proteome</keyword>
<evidence type="ECO:0000256" key="1">
    <source>
        <dbReference type="SAM" id="MobiDB-lite"/>
    </source>
</evidence>
<feature type="non-terminal residue" evidence="3">
    <location>
        <position position="1"/>
    </location>
</feature>
<evidence type="ECO:0000313" key="3">
    <source>
        <dbReference type="EMBL" id="MBN3280159.1"/>
    </source>
</evidence>
<feature type="non-terminal residue" evidence="3">
    <location>
        <position position="603"/>
    </location>
</feature>
<evidence type="ECO:0000313" key="4">
    <source>
        <dbReference type="Proteomes" id="UP001166093"/>
    </source>
</evidence>
<reference evidence="3" key="1">
    <citation type="journal article" date="2021" name="Cell">
        <title>Tracing the genetic footprints of vertebrate landing in non-teleost ray-finned fishes.</title>
        <authorList>
            <person name="Bi X."/>
            <person name="Wang K."/>
            <person name="Yang L."/>
            <person name="Pan H."/>
            <person name="Jiang H."/>
            <person name="Wei Q."/>
            <person name="Fang M."/>
            <person name="Yu H."/>
            <person name="Zhu C."/>
            <person name="Cai Y."/>
            <person name="He Y."/>
            <person name="Gan X."/>
            <person name="Zeng H."/>
            <person name="Yu D."/>
            <person name="Zhu Y."/>
            <person name="Jiang H."/>
            <person name="Qiu Q."/>
            <person name="Yang H."/>
            <person name="Zhang Y.E."/>
            <person name="Wang W."/>
            <person name="Zhu M."/>
            <person name="He S."/>
            <person name="Zhang G."/>
        </authorList>
    </citation>
    <scope>NUCLEOTIDE SEQUENCE</scope>
    <source>
        <strain evidence="3">Pddl_001</strain>
    </source>
</reference>
<evidence type="ECO:0000259" key="2">
    <source>
        <dbReference type="SMART" id="SM00355"/>
    </source>
</evidence>
<feature type="region of interest" description="Disordered" evidence="1">
    <location>
        <begin position="563"/>
        <end position="587"/>
    </location>
</feature>
<accession>A0ABS2Y1Y1</accession>
<feature type="domain" description="C2H2-type" evidence="2">
    <location>
        <begin position="39"/>
        <end position="62"/>
    </location>
</feature>
<dbReference type="Gene3D" id="3.30.160.60">
    <property type="entry name" value="Classic Zinc Finger"/>
    <property type="match status" value="1"/>
</dbReference>
<feature type="compositionally biased region" description="Basic and acidic residues" evidence="1">
    <location>
        <begin position="563"/>
        <end position="585"/>
    </location>
</feature>
<dbReference type="InterPro" id="IPR013087">
    <property type="entry name" value="Znf_C2H2_type"/>
</dbReference>
<dbReference type="EMBL" id="JAAWVQ010096286">
    <property type="protein sequence ID" value="MBN3280159.1"/>
    <property type="molecule type" value="Genomic_DNA"/>
</dbReference>
<organism evidence="3 4">
    <name type="scientific">Polyodon spathula</name>
    <name type="common">North American paddlefish</name>
    <name type="synonym">Squalus spathula</name>
    <dbReference type="NCBI Taxonomy" id="7913"/>
    <lineage>
        <taxon>Eukaryota</taxon>
        <taxon>Metazoa</taxon>
        <taxon>Chordata</taxon>
        <taxon>Craniata</taxon>
        <taxon>Vertebrata</taxon>
        <taxon>Euteleostomi</taxon>
        <taxon>Actinopterygii</taxon>
        <taxon>Chondrostei</taxon>
        <taxon>Acipenseriformes</taxon>
        <taxon>Polyodontidae</taxon>
        <taxon>Polyodon</taxon>
    </lineage>
</organism>
<proteinExistence type="predicted"/>